<sequence length="98" mass="11209">MLRIRCSTDVRNDAICEDPALPHLDFFPDCQKWGNQGEGQKLYRYIVYVTKFESSTVHQPTAIEVLAVDNQRATEVHARIYEHRPISSPFGRGSEAET</sequence>
<dbReference type="AlphaFoldDB" id="A0A103UBN4"/>
<name>A0A103UBN4_BURCE</name>
<accession>A0A103UBN4</accession>
<dbReference type="EMBL" id="LOYH01000027">
    <property type="protein sequence ID" value="KVK86133.1"/>
    <property type="molecule type" value="Genomic_DNA"/>
</dbReference>
<organism evidence="1 2">
    <name type="scientific">Burkholderia cepacia</name>
    <name type="common">Pseudomonas cepacia</name>
    <dbReference type="NCBI Taxonomy" id="292"/>
    <lineage>
        <taxon>Bacteria</taxon>
        <taxon>Pseudomonadati</taxon>
        <taxon>Pseudomonadota</taxon>
        <taxon>Betaproteobacteria</taxon>
        <taxon>Burkholderiales</taxon>
        <taxon>Burkholderiaceae</taxon>
        <taxon>Burkholderia</taxon>
        <taxon>Burkholderia cepacia complex</taxon>
    </lineage>
</organism>
<evidence type="ECO:0000313" key="2">
    <source>
        <dbReference type="Proteomes" id="UP000069001"/>
    </source>
</evidence>
<dbReference type="Proteomes" id="UP000069001">
    <property type="component" value="Unassembled WGS sequence"/>
</dbReference>
<comment type="caution">
    <text evidence="1">The sequence shown here is derived from an EMBL/GenBank/DDBJ whole genome shotgun (WGS) entry which is preliminary data.</text>
</comment>
<proteinExistence type="predicted"/>
<reference evidence="1 2" key="1">
    <citation type="submission" date="2015-11" db="EMBL/GenBank/DDBJ databases">
        <title>Expanding the genomic diversity of Burkholderia species for the development of highly accurate diagnostics.</title>
        <authorList>
            <person name="Sahl J."/>
            <person name="Keim P."/>
            <person name="Wagner D."/>
        </authorList>
    </citation>
    <scope>NUCLEOTIDE SEQUENCE [LARGE SCALE GENOMIC DNA]</scope>
    <source>
        <strain evidence="1 2">MSMB1302</strain>
    </source>
</reference>
<gene>
    <name evidence="1" type="ORF">WS90_07565</name>
</gene>
<protein>
    <submittedName>
        <fullName evidence="1">Uncharacterized protein</fullName>
    </submittedName>
</protein>
<evidence type="ECO:0000313" key="1">
    <source>
        <dbReference type="EMBL" id="KVK86133.1"/>
    </source>
</evidence>